<dbReference type="RefSeq" id="WP_006681218.1">
    <property type="nucleotide sequence ID" value="NZ_JAGZYF010000014.1"/>
</dbReference>
<proteinExistence type="predicted"/>
<dbReference type="Proteomes" id="UP001200537">
    <property type="component" value="Unassembled WGS sequence"/>
</dbReference>
<keyword evidence="1" id="KW-0472">Membrane</keyword>
<comment type="caution">
    <text evidence="2">The sequence shown here is derived from an EMBL/GenBank/DDBJ whole genome shotgun (WGS) entry which is preliminary data.</text>
</comment>
<keyword evidence="1" id="KW-1133">Transmembrane helix</keyword>
<reference evidence="2" key="1">
    <citation type="submission" date="2022-01" db="EMBL/GenBank/DDBJ databases">
        <title>Collection of gut derived symbiotic bacterial strains cultured from healthy donors.</title>
        <authorList>
            <person name="Lin H."/>
            <person name="Kohout C."/>
            <person name="Waligurski E."/>
            <person name="Pamer E.G."/>
        </authorList>
    </citation>
    <scope>NUCLEOTIDE SEQUENCE</scope>
    <source>
        <strain evidence="2">DFI.7.46</strain>
    </source>
</reference>
<accession>A0AAJ1BAK2</accession>
<evidence type="ECO:0000256" key="1">
    <source>
        <dbReference type="SAM" id="Phobius"/>
    </source>
</evidence>
<feature type="transmembrane region" description="Helical" evidence="1">
    <location>
        <begin position="6"/>
        <end position="23"/>
    </location>
</feature>
<gene>
    <name evidence="2" type="ORF">L0M99_01115</name>
</gene>
<keyword evidence="1" id="KW-0812">Transmembrane</keyword>
<name>A0AAJ1BAK2_9ACTO</name>
<evidence type="ECO:0000313" key="3">
    <source>
        <dbReference type="Proteomes" id="UP001200537"/>
    </source>
</evidence>
<sequence length="63" mass="7540">MTIAEWIVLAVLVLVGFAIWWHFSLRRRIDKRMHEAPPEEREALMKVQRDIDRGKAARQGFFF</sequence>
<organism evidence="2 3">
    <name type="scientific">Varibaculum cambriense</name>
    <dbReference type="NCBI Taxonomy" id="184870"/>
    <lineage>
        <taxon>Bacteria</taxon>
        <taxon>Bacillati</taxon>
        <taxon>Actinomycetota</taxon>
        <taxon>Actinomycetes</taxon>
        <taxon>Actinomycetales</taxon>
        <taxon>Actinomycetaceae</taxon>
        <taxon>Varibaculum</taxon>
    </lineage>
</organism>
<protein>
    <submittedName>
        <fullName evidence="2">Uncharacterized protein</fullName>
    </submittedName>
</protein>
<dbReference type="AlphaFoldDB" id="A0AAJ1BAK2"/>
<dbReference type="EMBL" id="JAKNHJ010000002">
    <property type="protein sequence ID" value="MCG4617096.1"/>
    <property type="molecule type" value="Genomic_DNA"/>
</dbReference>
<evidence type="ECO:0000313" key="2">
    <source>
        <dbReference type="EMBL" id="MCG4617096.1"/>
    </source>
</evidence>